<keyword evidence="12" id="KW-1185">Reference proteome</keyword>
<keyword evidence="4" id="KW-0055">Arginine biosynthesis</keyword>
<dbReference type="Pfam" id="PF00696">
    <property type="entry name" value="AA_kinase"/>
    <property type="match status" value="1"/>
</dbReference>
<organism evidence="11 12">
    <name type="scientific">Colocasia esculenta</name>
    <name type="common">Wild taro</name>
    <name type="synonym">Arum esculentum</name>
    <dbReference type="NCBI Taxonomy" id="4460"/>
    <lineage>
        <taxon>Eukaryota</taxon>
        <taxon>Viridiplantae</taxon>
        <taxon>Streptophyta</taxon>
        <taxon>Embryophyta</taxon>
        <taxon>Tracheophyta</taxon>
        <taxon>Spermatophyta</taxon>
        <taxon>Magnoliopsida</taxon>
        <taxon>Liliopsida</taxon>
        <taxon>Araceae</taxon>
        <taxon>Aroideae</taxon>
        <taxon>Colocasieae</taxon>
        <taxon>Colocasia</taxon>
    </lineage>
</organism>
<sequence length="685" mass="74222">MALPFGPPPTPTTLKELPLSSPRRSPLYPPNRRAEVLVARDRPLLVASPPFCPFALLFSSCKDLCFRAVAGGLLARPPLRAPLMAAAAAATRQRIPPAGCGGVAGLPRSGVSRFLSLRNCGFKRGNVGRRSLAVDCCAVREGGRGGPARGGDGWREDEEFVHWFRQAWPYVRGHRGSTFVVVISGEIVASPHLDSILQDISLLHGLGIKFVLASGTHVQIDKLLEERGSKPKYVGRYRITDSDSLEAAMEAAGRIRLTIEAKLSPGPPMLNLRRHGDNRRWHELGVCVASGNFLAAKRRGVVEGIDYGATGEVKKIDISRIRERLEKNCIVVVSNLGYSSSGEVLNCNTYEVATACALAIEADKLICIVDGPILDECGRVIRFLTLRDADLLIRKWAKQSDIAANYVKAVGEEDIDCPGYDDIDGPGNTLNGGDLSSASFHNGVGFDNGNGLWSGEQGFAIGGKERLSRSNGYLSELAAAAFVCRGGVKRVHIIDGTLGGALLLELFTRDGVGTMVASDVYEGTRMATVMDLPGIRQIIKPLEETGALVHRTDEQLLEALGNFTVVERDGSIIACAALFPFFKENCGEVAAIAVSPECRGHGQGDKLLDYIENWASSLGLESLFLLTTRAADWFVRRGFSECSIESIPEERRKKINLSRGSKYYMKKLQPVLGGITVDKFAFRQS</sequence>
<comment type="caution">
    <text evidence="11">The sequence shown here is derived from an EMBL/GenBank/DDBJ whole genome shotgun (WGS) entry which is preliminary data.</text>
</comment>
<evidence type="ECO:0000259" key="10">
    <source>
        <dbReference type="PROSITE" id="PS51186"/>
    </source>
</evidence>
<dbReference type="InterPro" id="IPR033719">
    <property type="entry name" value="NAGS_kin"/>
</dbReference>
<evidence type="ECO:0000256" key="3">
    <source>
        <dbReference type="ARBA" id="ARBA00012697"/>
    </source>
</evidence>
<dbReference type="HAMAP" id="MF_01105">
    <property type="entry name" value="N_acetyl_glu_synth"/>
    <property type="match status" value="1"/>
</dbReference>
<keyword evidence="6" id="KW-0808">Transferase</keyword>
<protein>
    <recommendedName>
        <fullName evidence="3">amino-acid N-acetyltransferase</fullName>
        <ecNumber evidence="3">2.3.1.1</ecNumber>
    </recommendedName>
</protein>
<dbReference type="EMBL" id="NMUH01003977">
    <property type="protein sequence ID" value="MQM07878.1"/>
    <property type="molecule type" value="Genomic_DNA"/>
</dbReference>
<dbReference type="Proteomes" id="UP000652761">
    <property type="component" value="Unassembled WGS sequence"/>
</dbReference>
<comment type="pathway">
    <text evidence="1">Amino-acid biosynthesis; L-arginine biosynthesis; N(2)-acetyl-L-ornithine from L-glutamate: step 1/4.</text>
</comment>
<gene>
    <name evidence="11" type="ORF">Taro_040723</name>
</gene>
<feature type="compositionally biased region" description="Pro residues" evidence="9">
    <location>
        <begin position="1"/>
        <end position="11"/>
    </location>
</feature>
<proteinExistence type="inferred from homology"/>
<evidence type="ECO:0000313" key="11">
    <source>
        <dbReference type="EMBL" id="MQM07878.1"/>
    </source>
</evidence>
<dbReference type="PANTHER" id="PTHR30602:SF12">
    <property type="entry name" value="AMINO-ACID ACETYLTRANSFERASE NAGS1, CHLOROPLASTIC-RELATED"/>
    <property type="match status" value="1"/>
</dbReference>
<feature type="domain" description="N-acetyltransferase" evidence="10">
    <location>
        <begin position="522"/>
        <end position="670"/>
    </location>
</feature>
<keyword evidence="5" id="KW-0028">Amino-acid biosynthesis</keyword>
<evidence type="ECO:0000256" key="6">
    <source>
        <dbReference type="ARBA" id="ARBA00022679"/>
    </source>
</evidence>
<evidence type="ECO:0000313" key="12">
    <source>
        <dbReference type="Proteomes" id="UP000652761"/>
    </source>
</evidence>
<evidence type="ECO:0000256" key="9">
    <source>
        <dbReference type="SAM" id="MobiDB-lite"/>
    </source>
</evidence>
<dbReference type="InterPro" id="IPR036393">
    <property type="entry name" value="AceGlu_kinase-like_sf"/>
</dbReference>
<evidence type="ECO:0000256" key="5">
    <source>
        <dbReference type="ARBA" id="ARBA00022605"/>
    </source>
</evidence>
<dbReference type="EC" id="2.3.1.1" evidence="3"/>
<evidence type="ECO:0000256" key="4">
    <source>
        <dbReference type="ARBA" id="ARBA00022571"/>
    </source>
</evidence>
<feature type="compositionally biased region" description="Low complexity" evidence="9">
    <location>
        <begin position="12"/>
        <end position="26"/>
    </location>
</feature>
<evidence type="ECO:0000256" key="7">
    <source>
        <dbReference type="ARBA" id="ARBA00023315"/>
    </source>
</evidence>
<reference evidence="11" key="1">
    <citation type="submission" date="2017-07" db="EMBL/GenBank/DDBJ databases">
        <title>Taro Niue Genome Assembly and Annotation.</title>
        <authorList>
            <person name="Atibalentja N."/>
            <person name="Keating K."/>
            <person name="Fields C.J."/>
        </authorList>
    </citation>
    <scope>NUCLEOTIDE SEQUENCE</scope>
    <source>
        <strain evidence="11">Niue_2</strain>
        <tissue evidence="11">Leaf</tissue>
    </source>
</reference>
<dbReference type="InterPro" id="IPR010167">
    <property type="entry name" value="NH2A_AcTrfase"/>
</dbReference>
<dbReference type="GO" id="GO:0005737">
    <property type="term" value="C:cytoplasm"/>
    <property type="evidence" value="ECO:0007669"/>
    <property type="project" value="InterPro"/>
</dbReference>
<name>A0A843WMQ4_COLES</name>
<dbReference type="NCBIfam" id="TIGR01890">
    <property type="entry name" value="N-Ac-Glu-synth"/>
    <property type="match status" value="1"/>
</dbReference>
<dbReference type="InterPro" id="IPR016181">
    <property type="entry name" value="Acyl_CoA_acyltransferase"/>
</dbReference>
<evidence type="ECO:0000256" key="1">
    <source>
        <dbReference type="ARBA" id="ARBA00004925"/>
    </source>
</evidence>
<dbReference type="PROSITE" id="PS51186">
    <property type="entry name" value="GNAT"/>
    <property type="match status" value="1"/>
</dbReference>
<dbReference type="Gene3D" id="3.40.630.30">
    <property type="match status" value="1"/>
</dbReference>
<dbReference type="CDD" id="cd04237">
    <property type="entry name" value="AAK_NAGS-ABP"/>
    <property type="match status" value="1"/>
</dbReference>
<dbReference type="Pfam" id="PF00583">
    <property type="entry name" value="Acetyltransf_1"/>
    <property type="match status" value="1"/>
</dbReference>
<comment type="catalytic activity">
    <reaction evidence="8">
        <text>L-glutamate + acetyl-CoA = N-acetyl-L-glutamate + CoA + H(+)</text>
        <dbReference type="Rhea" id="RHEA:24292"/>
        <dbReference type="ChEBI" id="CHEBI:15378"/>
        <dbReference type="ChEBI" id="CHEBI:29985"/>
        <dbReference type="ChEBI" id="CHEBI:44337"/>
        <dbReference type="ChEBI" id="CHEBI:57287"/>
        <dbReference type="ChEBI" id="CHEBI:57288"/>
        <dbReference type="EC" id="2.3.1.1"/>
    </reaction>
</comment>
<comment type="similarity">
    <text evidence="2">Belongs to the acetyltransferase family. ArgA subfamily.</text>
</comment>
<dbReference type="InterPro" id="IPR001048">
    <property type="entry name" value="Asp/Glu/Uridylate_kinase"/>
</dbReference>
<dbReference type="OrthoDB" id="438291at2759"/>
<accession>A0A843WMQ4</accession>
<dbReference type="GO" id="GO:0006526">
    <property type="term" value="P:L-arginine biosynthetic process"/>
    <property type="evidence" value="ECO:0007669"/>
    <property type="project" value="UniProtKB-UniPathway"/>
</dbReference>
<evidence type="ECO:0000256" key="8">
    <source>
        <dbReference type="ARBA" id="ARBA00048372"/>
    </source>
</evidence>
<dbReference type="SUPFAM" id="SSF53633">
    <property type="entry name" value="Carbamate kinase-like"/>
    <property type="match status" value="1"/>
</dbReference>
<dbReference type="GO" id="GO:0004042">
    <property type="term" value="F:L-glutamate N-acetyltransferase activity"/>
    <property type="evidence" value="ECO:0007669"/>
    <property type="project" value="InterPro"/>
</dbReference>
<feature type="region of interest" description="Disordered" evidence="9">
    <location>
        <begin position="1"/>
        <end position="27"/>
    </location>
</feature>
<dbReference type="AlphaFoldDB" id="A0A843WMQ4"/>
<evidence type="ECO:0000256" key="2">
    <source>
        <dbReference type="ARBA" id="ARBA00009145"/>
    </source>
</evidence>
<keyword evidence="7" id="KW-0012">Acyltransferase</keyword>
<dbReference type="InterPro" id="IPR000182">
    <property type="entry name" value="GNAT_dom"/>
</dbReference>
<dbReference type="UniPathway" id="UPA00068">
    <property type="reaction ID" value="UER00106"/>
</dbReference>
<dbReference type="Gene3D" id="3.40.1160.10">
    <property type="entry name" value="Acetylglutamate kinase-like"/>
    <property type="match status" value="1"/>
</dbReference>
<dbReference type="CDD" id="cd04301">
    <property type="entry name" value="NAT_SF"/>
    <property type="match status" value="1"/>
</dbReference>
<dbReference type="PANTHER" id="PTHR30602">
    <property type="entry name" value="AMINO-ACID ACETYLTRANSFERASE"/>
    <property type="match status" value="1"/>
</dbReference>
<dbReference type="SUPFAM" id="SSF55729">
    <property type="entry name" value="Acyl-CoA N-acyltransferases (Nat)"/>
    <property type="match status" value="1"/>
</dbReference>